<dbReference type="GeneID" id="70684489"/>
<evidence type="ECO:0000313" key="1">
    <source>
        <dbReference type="EMBL" id="QSG02324.1"/>
    </source>
</evidence>
<protein>
    <submittedName>
        <fullName evidence="1">Uncharacterized protein</fullName>
    </submittedName>
</protein>
<dbReference type="EMBL" id="CP064786">
    <property type="protein sequence ID" value="QSG02324.1"/>
    <property type="molecule type" value="Genomic_DNA"/>
</dbReference>
<proteinExistence type="predicted"/>
<dbReference type="Proteomes" id="UP000663586">
    <property type="component" value="Chromosome"/>
</dbReference>
<dbReference type="RefSeq" id="WP_238479477.1">
    <property type="nucleotide sequence ID" value="NZ_CP064786.1"/>
</dbReference>
<dbReference type="Pfam" id="PF25947">
    <property type="entry name" value="WHD_halo_double"/>
    <property type="match status" value="1"/>
</dbReference>
<sequence>MSGDARFKPVPPAPESLDRLHEARAAVPLVPSGSEDCCARVARALGLADRGTGETWLVFLRALSLVEAGDRGYHRTREDVEIAALRARFRERVVGADDVLSAVEDADEPLGVDRIFERVSETVPAWERRRHDDWEAVWRDRTGRLLGWATLFELLEETDGRYCPERN</sequence>
<dbReference type="InterPro" id="IPR058821">
    <property type="entry name" value="Double_WHD-containing_halo"/>
</dbReference>
<dbReference type="AlphaFoldDB" id="A0A897MP09"/>
<gene>
    <name evidence="1" type="ORF">AArcS_1104</name>
</gene>
<evidence type="ECO:0000313" key="2">
    <source>
        <dbReference type="Proteomes" id="UP000663586"/>
    </source>
</evidence>
<reference evidence="1" key="1">
    <citation type="submission" date="2020-11" db="EMBL/GenBank/DDBJ databases">
        <title>Carbohydrate-dependent, anaerobic sulfur respiration: A novel catabolism in halophilic archaea.</title>
        <authorList>
            <person name="Sorokin D.Y."/>
            <person name="Messina E."/>
            <person name="Smedile F."/>
            <person name="La Cono V."/>
            <person name="Hallsworth J.E."/>
            <person name="Yakimov M.M."/>
        </authorList>
    </citation>
    <scope>NUCLEOTIDE SEQUENCE</scope>
    <source>
        <strain evidence="1">AArc-S</strain>
    </source>
</reference>
<keyword evidence="2" id="KW-1185">Reference proteome</keyword>
<name>A0A897MP09_9EURY</name>
<organism evidence="1 2">
    <name type="scientific">Natranaeroarchaeum sulfidigenes</name>
    <dbReference type="NCBI Taxonomy" id="2784880"/>
    <lineage>
        <taxon>Archaea</taxon>
        <taxon>Methanobacteriati</taxon>
        <taxon>Methanobacteriota</taxon>
        <taxon>Stenosarchaea group</taxon>
        <taxon>Halobacteria</taxon>
        <taxon>Halobacteriales</taxon>
        <taxon>Natronoarchaeaceae</taxon>
        <taxon>Natranaeroarchaeum</taxon>
    </lineage>
</organism>
<dbReference type="KEGG" id="hara:AArcS_1104"/>
<accession>A0A897MP09</accession>